<feature type="transmembrane region" description="Helical" evidence="1">
    <location>
        <begin position="38"/>
        <end position="57"/>
    </location>
</feature>
<evidence type="ECO:0000259" key="2">
    <source>
        <dbReference type="Pfam" id="PF05569"/>
    </source>
</evidence>
<protein>
    <recommendedName>
        <fullName evidence="2">Peptidase M56 domain-containing protein</fullName>
    </recommendedName>
</protein>
<dbReference type="EMBL" id="LQZQ01000009">
    <property type="protein sequence ID" value="KYG78656.1"/>
    <property type="molecule type" value="Genomic_DNA"/>
</dbReference>
<dbReference type="Proteomes" id="UP000075583">
    <property type="component" value="Unassembled WGS sequence"/>
</dbReference>
<feature type="domain" description="Peptidase M56" evidence="2">
    <location>
        <begin position="29"/>
        <end position="269"/>
    </location>
</feature>
<dbReference type="PANTHER" id="PTHR34978">
    <property type="entry name" value="POSSIBLE SENSOR-TRANSDUCER PROTEIN BLAR"/>
    <property type="match status" value="1"/>
</dbReference>
<proteinExistence type="predicted"/>
<feature type="transmembrane region" description="Helical" evidence="1">
    <location>
        <begin position="6"/>
        <end position="26"/>
    </location>
</feature>
<feature type="transmembrane region" description="Helical" evidence="1">
    <location>
        <begin position="282"/>
        <end position="302"/>
    </location>
</feature>
<comment type="caution">
    <text evidence="3">The sequence shown here is derived from an EMBL/GenBank/DDBJ whole genome shotgun (WGS) entry which is preliminary data.</text>
</comment>
<organism evidence="3 4">
    <name type="scientific">Roseivirga ehrenbergii (strain DSM 102268 / JCM 13514 / KCTC 12282 / NCIMB 14502 / KMM 6017)</name>
    <dbReference type="NCBI Taxonomy" id="279360"/>
    <lineage>
        <taxon>Bacteria</taxon>
        <taxon>Pseudomonadati</taxon>
        <taxon>Bacteroidota</taxon>
        <taxon>Cytophagia</taxon>
        <taxon>Cytophagales</taxon>
        <taxon>Roseivirgaceae</taxon>
        <taxon>Roseivirga</taxon>
    </lineage>
</organism>
<dbReference type="InterPro" id="IPR008756">
    <property type="entry name" value="Peptidase_M56"/>
</dbReference>
<keyword evidence="1" id="KW-0812">Transmembrane</keyword>
<keyword evidence="1" id="KW-0472">Membrane</keyword>
<keyword evidence="1" id="KW-1133">Transmembrane helix</keyword>
<dbReference type="STRING" id="279360.MB14_18175"/>
<evidence type="ECO:0000256" key="1">
    <source>
        <dbReference type="SAM" id="Phobius"/>
    </source>
</evidence>
<keyword evidence="4" id="KW-1185">Reference proteome</keyword>
<dbReference type="Pfam" id="PF05569">
    <property type="entry name" value="Peptidase_M56"/>
    <property type="match status" value="1"/>
</dbReference>
<sequence length="596" mass="67830">MWNPILIWSLKAGLLLSLLYGVYFFLFRNNTQFHLKRVLLLSVLVAALLWPVIKFSASEKPVSNTQVFQKLDESLISPVAEIVPKSIEASEALVTETSSVNSTSNIIWRVYLTGVAISLLVFFSELAKLTYWRLTGTELRDLGKNVISHPSVKYPFSFWKWIFIPESVDYSESEWTVIQEHENLHLNQKHTVDILCAALAQCALWYHPAIYLFQKGLKTNHEALADSAVLKSTNFGRYTEILLALSLRTSSVTLGHSFALISSLSKRLKVMKLKKTSKRSSYASLISFAVLVLVIASQTVSYGQRQSNNESQVLKISDLWVASGGQGNQPHYGKEIVEKSGKSPDTWVRLGPHHLTFPVVFLDKHQVLIDNFYFSLKSENENAGQEVGLYINMNSEKKLVFDNVFQRFEPAPNKSELNIELTVEDRLAMFELAKTWVKENVHQVYPDYPMPSEMQFVTNKYLVIRPYTFNPADTIRSKKDVVVANAITREAQPVGGLDRFLKNVVTDVIRTESLKKEDLPDKIEFKFQVSRSGYISQLSLESKVKQNRHEDDVYALLRQLHDNIIAVSNLYSWDPSLEKGKEVSSWVTIEIPKSLL</sequence>
<feature type="transmembrane region" description="Helical" evidence="1">
    <location>
        <begin position="106"/>
        <end position="123"/>
    </location>
</feature>
<name>A0A150XIW5_ROSEK</name>
<reference evidence="3" key="1">
    <citation type="submission" date="2016-01" db="EMBL/GenBank/DDBJ databases">
        <title>Genome sequencing of Roseivirga ehrenbergii KMM 6017.</title>
        <authorList>
            <person name="Selvaratnam C."/>
            <person name="Thevarajoo S."/>
            <person name="Goh K.M."/>
            <person name="Ee R."/>
            <person name="Chan K.-G."/>
            <person name="Chong C.S."/>
        </authorList>
    </citation>
    <scope>NUCLEOTIDE SEQUENCE [LARGE SCALE GENOMIC DNA]</scope>
    <source>
        <strain evidence="3">KMM 6017</strain>
    </source>
</reference>
<gene>
    <name evidence="3" type="ORF">MB14_18175</name>
</gene>
<evidence type="ECO:0000313" key="4">
    <source>
        <dbReference type="Proteomes" id="UP000075583"/>
    </source>
</evidence>
<dbReference type="AlphaFoldDB" id="A0A150XIW5"/>
<evidence type="ECO:0000313" key="3">
    <source>
        <dbReference type="EMBL" id="KYG78656.1"/>
    </source>
</evidence>
<accession>A0A150XIW5</accession>
<dbReference type="PANTHER" id="PTHR34978:SF3">
    <property type="entry name" value="SLR0241 PROTEIN"/>
    <property type="match status" value="1"/>
</dbReference>
<dbReference type="InterPro" id="IPR052173">
    <property type="entry name" value="Beta-lactam_resp_regulator"/>
</dbReference>